<dbReference type="InterPro" id="IPR036390">
    <property type="entry name" value="WH_DNA-bd_sf"/>
</dbReference>
<feature type="region of interest" description="Disordered" evidence="4">
    <location>
        <begin position="853"/>
        <end position="876"/>
    </location>
</feature>
<feature type="compositionally biased region" description="Polar residues" evidence="4">
    <location>
        <begin position="909"/>
        <end position="920"/>
    </location>
</feature>
<proteinExistence type="predicted"/>
<reference evidence="6 7" key="1">
    <citation type="submission" date="2017-11" db="EMBL/GenBank/DDBJ databases">
        <title>De-novo sequencing of pomegranate (Punica granatum L.) genome.</title>
        <authorList>
            <person name="Akparov Z."/>
            <person name="Amiraslanov A."/>
            <person name="Hajiyeva S."/>
            <person name="Abbasov M."/>
            <person name="Kaur K."/>
            <person name="Hamwieh A."/>
            <person name="Solovyev V."/>
            <person name="Salamov A."/>
            <person name="Braich B."/>
            <person name="Kosarev P."/>
            <person name="Mahmoud A."/>
            <person name="Hajiyev E."/>
            <person name="Babayeva S."/>
            <person name="Izzatullayeva V."/>
            <person name="Mammadov A."/>
            <person name="Mammadov A."/>
            <person name="Sharifova S."/>
            <person name="Ojaghi J."/>
            <person name="Eynullazada K."/>
            <person name="Bayramov B."/>
            <person name="Abdulazimova A."/>
            <person name="Shahmuradov I."/>
        </authorList>
    </citation>
    <scope>NUCLEOTIDE SEQUENCE [LARGE SCALE GENOMIC DNA]</scope>
    <source>
        <strain evidence="7">cv. AG2017</strain>
        <tissue evidence="6">Leaf</tissue>
    </source>
</reference>
<dbReference type="InterPro" id="IPR045344">
    <property type="entry name" value="C-JID"/>
</dbReference>
<dbReference type="SUPFAM" id="SSF52058">
    <property type="entry name" value="L domain-like"/>
    <property type="match status" value="1"/>
</dbReference>
<name>A0A2I0K5Y9_PUNGR</name>
<evidence type="ECO:0000256" key="3">
    <source>
        <dbReference type="ARBA" id="ARBA00022821"/>
    </source>
</evidence>
<feature type="region of interest" description="Disordered" evidence="4">
    <location>
        <begin position="895"/>
        <end position="920"/>
    </location>
</feature>
<evidence type="ECO:0000256" key="4">
    <source>
        <dbReference type="SAM" id="MobiDB-lite"/>
    </source>
</evidence>
<feature type="domain" description="TIR" evidence="5">
    <location>
        <begin position="1"/>
        <end position="142"/>
    </location>
</feature>
<dbReference type="InterPro" id="IPR055414">
    <property type="entry name" value="LRR_R13L4/SHOC2-like"/>
</dbReference>
<dbReference type="Gene3D" id="3.40.50.10140">
    <property type="entry name" value="Toll/interleukin-1 receptor homology (TIR) domain"/>
    <property type="match status" value="1"/>
</dbReference>
<dbReference type="Pfam" id="PF23282">
    <property type="entry name" value="WHD_ROQ1"/>
    <property type="match status" value="1"/>
</dbReference>
<evidence type="ECO:0000313" key="7">
    <source>
        <dbReference type="Proteomes" id="UP000233551"/>
    </source>
</evidence>
<keyword evidence="2" id="KW-0677">Repeat</keyword>
<sequence>MEARCLWVLFSQGMDVRRLPELPRSSRISVVVLSRNYANSSWCLQELSEIMECRNKSLVQMVLPVFYNVDPSDVRKQTGCFGEAFTKHEEDRDKETVARWRAALTEVGNIVRIVTFALIVFIIFSTEAKIVKEIALRICNELNNTYLDVAKHPVGLRSRMIDVNDDLNDPSDDVRFIVIWGMGVLGSHLLERSVEHWKSVHHQLGRNPHRDIQQKLEISYHALGSEDEKKLFLDIACFFVGGDKNLVVKVLEVGDLCVGLGLDVLCRRSLVKITSNNKLEMHDMIRDMGRAIVRRESPHNPGKRSRLFYQNDILATVRNHSGTEQVEGLVSNDYLELAEKVDAKAFERMRQLRLLKLNDLHVDGDYGLISKELKWLSWHGFPLDFLPEELCMRNLVVLDMQYSKLRSTWKTNSKKMPCLKVLNLSYSHFLTMTPDFSGLLKLEELIMEDCTELKEIDRSIGCLEELLLVNLKDCKKLKSIPDSICKVRSLQILNIQGCSSLMRLPDDFGNLESLTELLADGALTMQYPLSFTNLKNLAKLSLCGYNRWRSSSFFALEVPKENNWLIASLCGLRSLTELQLINCNISDDANLECIGSLKNLTRFNLWGSHLRCLPGSISSLSNLDFLEICHCPKLESLPDLSQKTFLSVFDCQSLRRISLPNSQVRTIMALVGCPGLTEISHSGVLNPIFLLSFNGCNEQLSVKLNELILKFWPGGVLSVSGSNIPEWFEYQSTGDSISFQLPACHSCKLNEIYVAYVIRNVLDEEGTFGYSRLFNLTRGKCIHSSVGLIHPGTKNSNIFSMAPEEIMEVYEGIKVRLDVEPHPHLITTAIGIHLEVEECPSCSGIYIDDVEAGSSDGDSHDEYPQETENEPTTEITAGEQWLLRYCPLKQVRVSMGAARRPGSEETWTKRATSQKESAGT</sequence>
<dbReference type="SUPFAM" id="SSF52200">
    <property type="entry name" value="Toll/Interleukin receptor TIR domain"/>
    <property type="match status" value="1"/>
</dbReference>
<keyword evidence="3" id="KW-0611">Plant defense</keyword>
<dbReference type="Pfam" id="PF23598">
    <property type="entry name" value="LRR_14"/>
    <property type="match status" value="1"/>
</dbReference>
<evidence type="ECO:0000313" key="6">
    <source>
        <dbReference type="EMBL" id="PKI63553.1"/>
    </source>
</evidence>
<dbReference type="SMART" id="SM00255">
    <property type="entry name" value="TIR"/>
    <property type="match status" value="1"/>
</dbReference>
<gene>
    <name evidence="6" type="ORF">CRG98_016071</name>
</gene>
<dbReference type="InterPro" id="IPR044974">
    <property type="entry name" value="Disease_R_plants"/>
</dbReference>
<organism evidence="6 7">
    <name type="scientific">Punica granatum</name>
    <name type="common">Pomegranate</name>
    <dbReference type="NCBI Taxonomy" id="22663"/>
    <lineage>
        <taxon>Eukaryota</taxon>
        <taxon>Viridiplantae</taxon>
        <taxon>Streptophyta</taxon>
        <taxon>Embryophyta</taxon>
        <taxon>Tracheophyta</taxon>
        <taxon>Spermatophyta</taxon>
        <taxon>Magnoliopsida</taxon>
        <taxon>eudicotyledons</taxon>
        <taxon>Gunneridae</taxon>
        <taxon>Pentapetalae</taxon>
        <taxon>rosids</taxon>
        <taxon>malvids</taxon>
        <taxon>Myrtales</taxon>
        <taxon>Lythraceae</taxon>
        <taxon>Punica</taxon>
    </lineage>
</organism>
<dbReference type="Gene3D" id="3.80.10.10">
    <property type="entry name" value="Ribonuclease Inhibitor"/>
    <property type="match status" value="2"/>
</dbReference>
<keyword evidence="1" id="KW-0433">Leucine-rich repeat</keyword>
<dbReference type="Pfam" id="PF20160">
    <property type="entry name" value="C-JID"/>
    <property type="match status" value="1"/>
</dbReference>
<dbReference type="GO" id="GO:0007165">
    <property type="term" value="P:signal transduction"/>
    <property type="evidence" value="ECO:0007669"/>
    <property type="project" value="InterPro"/>
</dbReference>
<dbReference type="InterPro" id="IPR058192">
    <property type="entry name" value="WHD_ROQ1-like"/>
</dbReference>
<evidence type="ECO:0000259" key="5">
    <source>
        <dbReference type="PROSITE" id="PS50104"/>
    </source>
</evidence>
<dbReference type="AlphaFoldDB" id="A0A2I0K5Y9"/>
<dbReference type="STRING" id="22663.A0A2I0K5Y9"/>
<protein>
    <recommendedName>
        <fullName evidence="5">TIR domain-containing protein</fullName>
    </recommendedName>
</protein>
<dbReference type="PANTHER" id="PTHR11017">
    <property type="entry name" value="LEUCINE-RICH REPEAT-CONTAINING PROTEIN"/>
    <property type="match status" value="1"/>
</dbReference>
<keyword evidence="7" id="KW-1185">Reference proteome</keyword>
<dbReference type="GO" id="GO:0006952">
    <property type="term" value="P:defense response"/>
    <property type="evidence" value="ECO:0007669"/>
    <property type="project" value="UniProtKB-KW"/>
</dbReference>
<dbReference type="PANTHER" id="PTHR11017:SF271">
    <property type="entry name" value="DISEASE RESISTANCE PROTEIN (TIR-NBS-LRR CLASS) FAMILY"/>
    <property type="match status" value="1"/>
</dbReference>
<dbReference type="InterPro" id="IPR000157">
    <property type="entry name" value="TIR_dom"/>
</dbReference>
<dbReference type="InterPro" id="IPR035897">
    <property type="entry name" value="Toll_tir_struct_dom_sf"/>
</dbReference>
<dbReference type="Pfam" id="PF01582">
    <property type="entry name" value="TIR"/>
    <property type="match status" value="1"/>
</dbReference>
<dbReference type="Proteomes" id="UP000233551">
    <property type="component" value="Unassembled WGS sequence"/>
</dbReference>
<comment type="caution">
    <text evidence="6">The sequence shown here is derived from an EMBL/GenBank/DDBJ whole genome shotgun (WGS) entry which is preliminary data.</text>
</comment>
<dbReference type="SUPFAM" id="SSF46785">
    <property type="entry name" value="Winged helix' DNA-binding domain"/>
    <property type="match status" value="1"/>
</dbReference>
<evidence type="ECO:0000256" key="2">
    <source>
        <dbReference type="ARBA" id="ARBA00022737"/>
    </source>
</evidence>
<dbReference type="InterPro" id="IPR032675">
    <property type="entry name" value="LRR_dom_sf"/>
</dbReference>
<dbReference type="PROSITE" id="PS50104">
    <property type="entry name" value="TIR"/>
    <property type="match status" value="1"/>
</dbReference>
<accession>A0A2I0K5Y9</accession>
<dbReference type="EMBL" id="PGOL01000887">
    <property type="protein sequence ID" value="PKI63553.1"/>
    <property type="molecule type" value="Genomic_DNA"/>
</dbReference>
<evidence type="ECO:0000256" key="1">
    <source>
        <dbReference type="ARBA" id="ARBA00022614"/>
    </source>
</evidence>